<gene>
    <name evidence="4" type="ORF">BVG16_31580</name>
</gene>
<dbReference type="Proteomes" id="UP000190188">
    <property type="component" value="Unassembled WGS sequence"/>
</dbReference>
<sequence length="1291" mass="143902">MFKRTTCKMICFMILASVFIQNYAPRVYAASSQLDVWVVNAMKAVYRTSTIPANPGNSIDLVSAKNEYESEQIAIRGNSDFEITGVEFSDLASSGNTISNTNLSYHFEEYVLEDTVQPNQYRPDLEGTQIYPLSEIPDPLSNEPSIHVAANSTQPILITNYVPADAAPGLYHGMVTVKTTLGDHQVPINVEVANVEIPQTSKANFVNYQWAMTNGFMIGGSPPEIADDPLTQSSYDVGQNYYGVETYSDKWFELMDNFAKTMSDYRQNMIWVRTDLLLNAKGTKMVSFKDGIPEHIDWSLFDRYVETFMKRGITHFANIHLIHALEQMPQSERPNNDDPADPWKTSIPEPDSLPVTDAYLTNYLTALHDHLEDKGWLNDNGFTWYQHTKDEPNGASITNYMTYIARQLKEIVPDFKTLDADAAGTLMNEAIKPYVDVWVPLTPVFQDKKNLYKAEQAAGKDMWVYTCDANPAPWLNRFWTQPILTGRLLFWNLSQDGVQGHLHWGWNVWYVPHYGDSTIVYPDKDHMTVKSSLRYEAQRDGLEDYELMYQLKQTNPDLAKRIADSGVSPSDPRKYTLDPEYIRTLHNYLVKAAAGEPMGAISVPSSPYDGQDVPMTYMTDNVSSEITYNGEWFAKSRKYAYMGGVQATLNAEDNLTYTFKGSGIDLIAEKNEASGKVAVYVDDSDPVIIDLYEKVQLDSISVYSNHNLPAGKHTIKVVNLENKNLYVDGFRVSMYEGQKIFDGTLQSLELTNAPSFHFNKSNINYQVIIPKDVNVISITPTLSDADGTLDVNGKSIASGKRVTFNIPTGKSEIHIRSTASDGETTSLYTLNFLKGNVNEPGTNMARSYSDITASAAREGEAGIYYGASKMVDGSYGSMFASKSGYNDTHPFPHEINLTWDQQQTFNTIVMATPSGLLQGITDIDVQATSDGTNWNTIAKRVPIQWNSSTDDNIMEFTYANIPTVKDALKLRIRINDANYTYWGMYALYELELYNLPDNGEINPIADGTLRNLTISNVPSFTFDNSTMTYPVMIPKDVDTIAITPTLSDEAGTLQINGKNVPNNTAQTIDIPIGKSEVHIKSTASDGKTTMLYTLNILKGNVNELDTNIARSYSDITASAAREGEDYSPQKMVDGSYGTMFASLRGYNNSHPFPHEINLTWDQLQTFNTIVMATTSGLIQGISNIDVQASTDGVNFETIAKGVPIQWKSSIDDNVMEYTFANIPTVKDAMKLRIQINDANYTTWGMYAVYELELYNLPENGEIGAIHTHTITADAGENGTISPNGAVVVNEG</sequence>
<name>A0A1T2WZB9_9BACL</name>
<dbReference type="OrthoDB" id="197680at2"/>
<dbReference type="InterPro" id="IPR008979">
    <property type="entry name" value="Galactose-bd-like_sf"/>
</dbReference>
<dbReference type="InterPro" id="IPR025883">
    <property type="entry name" value="Cadherin-like_domain"/>
</dbReference>
<dbReference type="Gene3D" id="2.60.120.260">
    <property type="entry name" value="Galactose-binding domain-like"/>
    <property type="match status" value="3"/>
</dbReference>
<dbReference type="STRING" id="1324314.BVG16_31580"/>
<feature type="region of interest" description="Disordered" evidence="1">
    <location>
        <begin position="329"/>
        <end position="350"/>
    </location>
</feature>
<feature type="signal peptide" evidence="2">
    <location>
        <begin position="1"/>
        <end position="29"/>
    </location>
</feature>
<proteinExistence type="predicted"/>
<dbReference type="InterPro" id="IPR000421">
    <property type="entry name" value="FA58C"/>
</dbReference>
<evidence type="ECO:0000313" key="4">
    <source>
        <dbReference type="EMBL" id="OPA72915.1"/>
    </source>
</evidence>
<dbReference type="Pfam" id="PF12733">
    <property type="entry name" value="Cadherin-like"/>
    <property type="match status" value="2"/>
</dbReference>
<protein>
    <recommendedName>
        <fullName evidence="3">F5/8 type C domain-containing protein</fullName>
    </recommendedName>
</protein>
<reference evidence="4 5" key="1">
    <citation type="submission" date="2017-01" db="EMBL/GenBank/DDBJ databases">
        <title>Genome analysis of Paenibacillus selenitrireducens ES3-24.</title>
        <authorList>
            <person name="Xu D."/>
            <person name="Yao R."/>
            <person name="Zheng S."/>
        </authorList>
    </citation>
    <scope>NUCLEOTIDE SEQUENCE [LARGE SCALE GENOMIC DNA]</scope>
    <source>
        <strain evidence="4 5">ES3-24</strain>
    </source>
</reference>
<dbReference type="InterPro" id="IPR053850">
    <property type="entry name" value="Glyco_hydro_123_N_2"/>
</dbReference>
<feature type="non-terminal residue" evidence="4">
    <location>
        <position position="1291"/>
    </location>
</feature>
<dbReference type="EMBL" id="MSZX01000026">
    <property type="protein sequence ID" value="OPA72915.1"/>
    <property type="molecule type" value="Genomic_DNA"/>
</dbReference>
<organism evidence="4 5">
    <name type="scientific">Paenibacillus selenitireducens</name>
    <dbReference type="NCBI Taxonomy" id="1324314"/>
    <lineage>
        <taxon>Bacteria</taxon>
        <taxon>Bacillati</taxon>
        <taxon>Bacillota</taxon>
        <taxon>Bacilli</taxon>
        <taxon>Bacillales</taxon>
        <taxon>Paenibacillaceae</taxon>
        <taxon>Paenibacillus</taxon>
    </lineage>
</organism>
<dbReference type="RefSeq" id="WP_078503171.1">
    <property type="nucleotide sequence ID" value="NZ_MSZX01000026.1"/>
</dbReference>
<feature type="domain" description="F5/8 type C" evidence="3">
    <location>
        <begin position="1089"/>
        <end position="1256"/>
    </location>
</feature>
<dbReference type="Pfam" id="PF22680">
    <property type="entry name" value="Glyco_hydro_123_N_2"/>
    <property type="match status" value="1"/>
</dbReference>
<comment type="caution">
    <text evidence="4">The sequence shown here is derived from an EMBL/GenBank/DDBJ whole genome shotgun (WGS) entry which is preliminary data.</text>
</comment>
<dbReference type="Pfam" id="PF00754">
    <property type="entry name" value="F5_F8_type_C"/>
    <property type="match status" value="1"/>
</dbReference>
<evidence type="ECO:0000256" key="1">
    <source>
        <dbReference type="SAM" id="MobiDB-lite"/>
    </source>
</evidence>
<keyword evidence="5" id="KW-1185">Reference proteome</keyword>
<dbReference type="Pfam" id="PF13320">
    <property type="entry name" value="GH123_cat"/>
    <property type="match status" value="1"/>
</dbReference>
<feature type="domain" description="F5/8 type C" evidence="3">
    <location>
        <begin position="837"/>
        <end position="995"/>
    </location>
</feature>
<feature type="chain" id="PRO_5012188146" description="F5/8 type C domain-containing protein" evidence="2">
    <location>
        <begin position="30"/>
        <end position="1291"/>
    </location>
</feature>
<evidence type="ECO:0000313" key="5">
    <source>
        <dbReference type="Proteomes" id="UP000190188"/>
    </source>
</evidence>
<dbReference type="InterPro" id="IPR025150">
    <property type="entry name" value="GH123_cat"/>
</dbReference>
<keyword evidence="2" id="KW-0732">Signal</keyword>
<evidence type="ECO:0000256" key="2">
    <source>
        <dbReference type="SAM" id="SignalP"/>
    </source>
</evidence>
<dbReference type="PROSITE" id="PS50022">
    <property type="entry name" value="FA58C_3"/>
    <property type="match status" value="2"/>
</dbReference>
<evidence type="ECO:0000259" key="3">
    <source>
        <dbReference type="PROSITE" id="PS50022"/>
    </source>
</evidence>
<dbReference type="SUPFAM" id="SSF49785">
    <property type="entry name" value="Galactose-binding domain-like"/>
    <property type="match status" value="2"/>
</dbReference>
<accession>A0A1T2WZB9</accession>